<proteinExistence type="predicted"/>
<gene>
    <name evidence="1" type="ORF">BIT28_00540</name>
</gene>
<protein>
    <submittedName>
        <fullName evidence="1">Uncharacterized protein</fullName>
    </submittedName>
</protein>
<evidence type="ECO:0000313" key="2">
    <source>
        <dbReference type="Proteomes" id="UP000186905"/>
    </source>
</evidence>
<keyword evidence="2" id="KW-1185">Reference proteome</keyword>
<dbReference type="Proteomes" id="UP000186905">
    <property type="component" value="Unassembled WGS sequence"/>
</dbReference>
<reference evidence="1 2" key="1">
    <citation type="submission" date="2016-09" db="EMBL/GenBank/DDBJ databases">
        <title>Photobacterium proteolyticum sp. nov. a protease producing bacterium isolated from ocean sediments of Laizhou Bay.</title>
        <authorList>
            <person name="Li Y."/>
        </authorList>
    </citation>
    <scope>NUCLEOTIDE SEQUENCE [LARGE SCALE GENOMIC DNA]</scope>
    <source>
        <strain evidence="1 2">13-12</strain>
    </source>
</reference>
<accession>A0A1Q9GX11</accession>
<organism evidence="1 2">
    <name type="scientific">Photobacterium proteolyticum</name>
    <dbReference type="NCBI Taxonomy" id="1903952"/>
    <lineage>
        <taxon>Bacteria</taxon>
        <taxon>Pseudomonadati</taxon>
        <taxon>Pseudomonadota</taxon>
        <taxon>Gammaproteobacteria</taxon>
        <taxon>Vibrionales</taxon>
        <taxon>Vibrionaceae</taxon>
        <taxon>Photobacterium</taxon>
    </lineage>
</organism>
<comment type="caution">
    <text evidence="1">The sequence shown here is derived from an EMBL/GenBank/DDBJ whole genome shotgun (WGS) entry which is preliminary data.</text>
</comment>
<dbReference type="AlphaFoldDB" id="A0A1Q9GX11"/>
<name>A0A1Q9GX11_9GAMM</name>
<dbReference type="EMBL" id="MJIL01000049">
    <property type="protein sequence ID" value="OLQ79777.1"/>
    <property type="molecule type" value="Genomic_DNA"/>
</dbReference>
<sequence length="158" mass="18499">MNHLYGINTVFCAKTLRGVSRFFLESLLDRRADNKQYSDGTFAKGPFKSDIDTIYKKPKEVYVYQVDIAGYEYTDVVKDLMPEVMKPKMINPGSRLLAFQENKRLNAGFLDFNEDYWYAKLHYYLTDCAIHTEEIIVKGPIKPKRIKCFQTLPMEKVF</sequence>
<evidence type="ECO:0000313" key="1">
    <source>
        <dbReference type="EMBL" id="OLQ79777.1"/>
    </source>
</evidence>